<accession>A0A1J4KCF1</accession>
<protein>
    <submittedName>
        <fullName evidence="2">Uncharacterized protein</fullName>
    </submittedName>
</protein>
<feature type="compositionally biased region" description="Polar residues" evidence="1">
    <location>
        <begin position="10"/>
        <end position="19"/>
    </location>
</feature>
<dbReference type="RefSeq" id="XP_068361752.1">
    <property type="nucleotide sequence ID" value="XM_068502777.1"/>
</dbReference>
<dbReference type="EMBL" id="MLAK01000662">
    <property type="protein sequence ID" value="OHT08616.1"/>
    <property type="molecule type" value="Genomic_DNA"/>
</dbReference>
<name>A0A1J4KCF1_9EUKA</name>
<comment type="caution">
    <text evidence="2">The sequence shown here is derived from an EMBL/GenBank/DDBJ whole genome shotgun (WGS) entry which is preliminary data.</text>
</comment>
<dbReference type="AlphaFoldDB" id="A0A1J4KCF1"/>
<keyword evidence="3" id="KW-1185">Reference proteome</keyword>
<reference evidence="2" key="1">
    <citation type="submission" date="2016-10" db="EMBL/GenBank/DDBJ databases">
        <authorList>
            <person name="Benchimol M."/>
            <person name="Almeida L.G."/>
            <person name="Vasconcelos A.T."/>
            <person name="Perreira-Neves A."/>
            <person name="Rosa I.A."/>
            <person name="Tasca T."/>
            <person name="Bogo M.R."/>
            <person name="de Souza W."/>
        </authorList>
    </citation>
    <scope>NUCLEOTIDE SEQUENCE [LARGE SCALE GENOMIC DNA]</scope>
    <source>
        <strain evidence="2">K</strain>
    </source>
</reference>
<dbReference type="Proteomes" id="UP000179807">
    <property type="component" value="Unassembled WGS sequence"/>
</dbReference>
<sequence length="484" mass="55143">MRNFFRRKNTPASQNNQKPNECDLIFDANHPYLVNGKEFSCDQIKNDPEMSKNFPKLMIWSEKHPETVPLIKIYQFDAQLDNSYHEFRQFALKYQINEGFEQVLKLERSVNDKVETGSAFTEPPFIELTHLVECRRYWQIARQQDFMMQLIKYETNELVHQKLAQLKQTTVHLVSFLGAIDAVPLNCVPLVNFSALVIPREDIINSIPRAIQLEKMAEKYTSLSVESVKKIDQVRSKFDEMPIEAQQEAFKTILKKYHDYFDYESHCIVPATDPSAFYDFITHPHSSLFSSYIEFVRLPNAETFSKLVNSVVDFAGASGNEATIISSLCSLSFAQVMAPNLPNDIITSNDNNSNTTNPNTAAAAATAARDPTNSTTSSNDTNNEQNNTTVNNDEEGIVDEKMIEIGYDILSTADPIMALRVISNHMNAEKSTEESIVYIINCLKLMTSQWKNLLQFIVDCSVQDFLPPKLRSIRYVINQQIVAV</sequence>
<evidence type="ECO:0000256" key="1">
    <source>
        <dbReference type="SAM" id="MobiDB-lite"/>
    </source>
</evidence>
<dbReference type="GeneID" id="94837481"/>
<dbReference type="VEuPathDB" id="TrichDB:TRFO_22802"/>
<feature type="region of interest" description="Disordered" evidence="1">
    <location>
        <begin position="1"/>
        <end position="21"/>
    </location>
</feature>
<feature type="region of interest" description="Disordered" evidence="1">
    <location>
        <begin position="347"/>
        <end position="393"/>
    </location>
</feature>
<dbReference type="OrthoDB" id="10653056at2759"/>
<feature type="compositionally biased region" description="Low complexity" evidence="1">
    <location>
        <begin position="347"/>
        <end position="391"/>
    </location>
</feature>
<evidence type="ECO:0000313" key="3">
    <source>
        <dbReference type="Proteomes" id="UP000179807"/>
    </source>
</evidence>
<organism evidence="2 3">
    <name type="scientific">Tritrichomonas foetus</name>
    <dbReference type="NCBI Taxonomy" id="1144522"/>
    <lineage>
        <taxon>Eukaryota</taxon>
        <taxon>Metamonada</taxon>
        <taxon>Parabasalia</taxon>
        <taxon>Tritrichomonadida</taxon>
        <taxon>Tritrichomonadidae</taxon>
        <taxon>Tritrichomonas</taxon>
    </lineage>
</organism>
<proteinExistence type="predicted"/>
<evidence type="ECO:0000313" key="2">
    <source>
        <dbReference type="EMBL" id="OHT08616.1"/>
    </source>
</evidence>
<gene>
    <name evidence="2" type="ORF">TRFO_22802</name>
</gene>